<protein>
    <recommendedName>
        <fullName evidence="2">TTI1 C-terminal TPR domain-containing protein</fullName>
    </recommendedName>
</protein>
<feature type="domain" description="TTI1 C-terminal TPR" evidence="2">
    <location>
        <begin position="966"/>
        <end position="1243"/>
    </location>
</feature>
<dbReference type="InterPro" id="IPR052587">
    <property type="entry name" value="TELO2-interacting_protein_1"/>
</dbReference>
<reference evidence="3 4" key="1">
    <citation type="journal article" date="2015" name="Genome Biol. Evol.">
        <title>Phylogenomic analyses indicate that early fungi evolved digesting cell walls of algal ancestors of land plants.</title>
        <authorList>
            <person name="Chang Y."/>
            <person name="Wang S."/>
            <person name="Sekimoto S."/>
            <person name="Aerts A.L."/>
            <person name="Choi C."/>
            <person name="Clum A."/>
            <person name="LaButti K.M."/>
            <person name="Lindquist E.A."/>
            <person name="Yee Ngan C."/>
            <person name="Ohm R.A."/>
            <person name="Salamov A.A."/>
            <person name="Grigoriev I.V."/>
            <person name="Spatafora J.W."/>
            <person name="Berbee M.L."/>
        </authorList>
    </citation>
    <scope>NUCLEOTIDE SEQUENCE [LARGE SCALE GENOMIC DNA]</scope>
    <source>
        <strain evidence="3 4">JEL478</strain>
    </source>
</reference>
<accession>A0A139AI13</accession>
<evidence type="ECO:0000313" key="4">
    <source>
        <dbReference type="Proteomes" id="UP000070544"/>
    </source>
</evidence>
<keyword evidence="4" id="KW-1185">Reference proteome</keyword>
<dbReference type="GO" id="GO:0005737">
    <property type="term" value="C:cytoplasm"/>
    <property type="evidence" value="ECO:0007669"/>
    <property type="project" value="TreeGrafter"/>
</dbReference>
<feature type="compositionally biased region" description="Basic and acidic residues" evidence="1">
    <location>
        <begin position="964"/>
        <end position="977"/>
    </location>
</feature>
<feature type="region of interest" description="Disordered" evidence="1">
    <location>
        <begin position="409"/>
        <end position="436"/>
    </location>
</feature>
<proteinExistence type="predicted"/>
<feature type="compositionally biased region" description="Polar residues" evidence="1">
    <location>
        <begin position="914"/>
        <end position="924"/>
    </location>
</feature>
<evidence type="ECO:0000256" key="1">
    <source>
        <dbReference type="SAM" id="MobiDB-lite"/>
    </source>
</evidence>
<organism evidence="3 4">
    <name type="scientific">Gonapodya prolifera (strain JEL478)</name>
    <name type="common">Monoblepharis prolifera</name>
    <dbReference type="NCBI Taxonomy" id="1344416"/>
    <lineage>
        <taxon>Eukaryota</taxon>
        <taxon>Fungi</taxon>
        <taxon>Fungi incertae sedis</taxon>
        <taxon>Chytridiomycota</taxon>
        <taxon>Chytridiomycota incertae sedis</taxon>
        <taxon>Monoblepharidomycetes</taxon>
        <taxon>Monoblepharidales</taxon>
        <taxon>Gonapodyaceae</taxon>
        <taxon>Gonapodya</taxon>
    </lineage>
</organism>
<dbReference type="PANTHER" id="PTHR18460">
    <property type="entry name" value="TEL2 INTERACTING PROTEIN 1 TTI1 FAMILY MEMBER"/>
    <property type="match status" value="1"/>
</dbReference>
<dbReference type="PANTHER" id="PTHR18460:SF3">
    <property type="entry name" value="TELO2-INTERACTING PROTEIN 1 HOMOLOG"/>
    <property type="match status" value="1"/>
</dbReference>
<feature type="region of interest" description="Disordered" evidence="1">
    <location>
        <begin position="899"/>
        <end position="933"/>
    </location>
</feature>
<name>A0A139AI13_GONPJ</name>
<dbReference type="OrthoDB" id="49511at2759"/>
<dbReference type="EMBL" id="KQ965752">
    <property type="protein sequence ID" value="KXS16400.1"/>
    <property type="molecule type" value="Genomic_DNA"/>
</dbReference>
<evidence type="ECO:0000313" key="3">
    <source>
        <dbReference type="EMBL" id="KXS16400.1"/>
    </source>
</evidence>
<sequence>MGDRGMNPDGAVGRRGGERGEVTAMADECVVAARREAFAKVKPLCLPLLSNKCAWATRKDSFGRLTSLNSALSSLLTPPPESALALLTHSQRINVVAELADLVLVPVEQVLKTPDVAESNAVHAWSVVSLLFSCSLTETGDRENEDPLGSLYASSHHPSLLLSLATLYIQFGNAKPRPPSDPTPPRVSEELITACIASAAAILGVDISCLWIDSSLDTLWPRLDLLRPLLHVPSTSPFPPPTPPPLLRTLMHLISALLSLLSPSPSPSSSTTSPTTLPSSLLTPPLRLLRSLLLLLHRTCGPRAVAAVLPGTLSGVARLLLNGAVAPTPPTLRRGEGSGTFDTLDPRARAGPSNAVMVDAVGVIEAGVGGAYSDVSGTGSATAISAAPQTAPESSAMDTATLTTHWLRLAQNPPPSPESPSPNSTSSPPTAPPHPLALTLSRVLPTLLPPHRTSPRVLVSSARLARRLLSLTTDLPATIRARIAPIAVRAILAAGEEPPNLTALGEEVERQVKEDVDKSLAALHTDVASAAHDDDWKRARLAHLCALANHASHLLPPPDAPTWQSLPSALTLALARPSASSRGGVAAAATGNAWRPPLMESSGPVAADLAATLRALALAVGSETVTGVVDAFASLAGLDSPSPSTSTTTTRDTSVTSAASWCLAHIATGATGWGPTSPSAGEWDVVREAAEVAHGEARKATRRKWRSVDERVATAVVGVVDSAVGVLGAYPPPPPGAVPGLLNLTAHLVLTLGPTRVKSGGMGGAVVYAALAHRAAFEGEAGRVLKIVAGVASRSDEEDLVRFEAPGVADAAARNIRRAVAEGRTSVPVGARVVASLVGVCGESVVGDVEEAVEGVLEVVEAWGRVGFGRGGGQNNGDDGVAGLVGVVAEVVRSVVGSFEGVPEERDGADPRTQVEQPNTTSGEESPDIKEEPATAWLAACSLEMRRAWIEVGPVGTLLGRDGSTNEREQTDPAEVRDFFLRRAEQNQKAKDEGTDKHEFGALDDMAAADAGPAEDVDDFHNSEPHRRRSRTPPPPPPNPVVTFLLRLLRTTTHLTSHPHPPVRAASLRLIRLAVPALAAYPKELTPEIHRAWPNVVARLDDKERFVAVEADAVVGALVEQGKDFVARRVSEVVLRYVKVLGVISRQRRAGAAAAGLAREEAEVAGATASEAAFRFSTAGRLLLGALATIQKLVHSVPLKWADARKIEKATWIFLDTARWPEEVISAGRAVWGEMARVDPDAVYLAAWGIGGGGTWRFGRSGEWDGKEGMWTPLWFDGRDKEGAGDGVVESLEMAMEWSRNVASHSERQMGGRIY</sequence>
<dbReference type="Proteomes" id="UP000070544">
    <property type="component" value="Unassembled WGS sequence"/>
</dbReference>
<gene>
    <name evidence="3" type="ORF">M427DRAFT_31137</name>
</gene>
<feature type="region of interest" description="Disordered" evidence="1">
    <location>
        <begin position="956"/>
        <end position="977"/>
    </location>
</feature>
<dbReference type="STRING" id="1344416.A0A139AI13"/>
<feature type="region of interest" description="Disordered" evidence="1">
    <location>
        <begin position="1011"/>
        <end position="1042"/>
    </location>
</feature>
<evidence type="ECO:0000259" key="2">
    <source>
        <dbReference type="Pfam" id="PF24181"/>
    </source>
</evidence>
<dbReference type="Pfam" id="PF24181">
    <property type="entry name" value="TPR_TTI1_C"/>
    <property type="match status" value="1"/>
</dbReference>
<dbReference type="InterPro" id="IPR057567">
    <property type="entry name" value="TPR_TTI1_C"/>
</dbReference>